<evidence type="ECO:0000256" key="2">
    <source>
        <dbReference type="ARBA" id="ARBA00004141"/>
    </source>
</evidence>
<feature type="transmembrane region" description="Helical" evidence="9">
    <location>
        <begin position="45"/>
        <end position="65"/>
    </location>
</feature>
<dbReference type="GO" id="GO:0016020">
    <property type="term" value="C:membrane"/>
    <property type="evidence" value="ECO:0007669"/>
    <property type="project" value="UniProtKB-SubCell"/>
</dbReference>
<evidence type="ECO:0000256" key="8">
    <source>
        <dbReference type="ARBA" id="ARBA00023136"/>
    </source>
</evidence>
<comment type="similarity">
    <text evidence="3">Belongs to the inorganic phosphate transporter (PiT) (TC 2.A.20) family.</text>
</comment>
<comment type="subcellular location">
    <subcellularLocation>
        <location evidence="2">Membrane</location>
        <topology evidence="2">Multi-pass membrane protein</topology>
    </subcellularLocation>
</comment>
<feature type="transmembrane region" description="Helical" evidence="9">
    <location>
        <begin position="71"/>
        <end position="93"/>
    </location>
</feature>
<feature type="transmembrane region" description="Helical" evidence="9">
    <location>
        <begin position="255"/>
        <end position="276"/>
    </location>
</feature>
<keyword evidence="5" id="KW-0592">Phosphate transport</keyword>
<accession>A0A7C3J4C8</accession>
<sequence length="338" mass="36050">MDLTLILLVLGLLFAFIMAMNLGGNDAANPTSAVVGTGIMTIKKALILFSVFTLAGACLQGFMVMKTIGRGIVPSIDVAGAFAIIIAANIWIFSATWRGMAISTTHSTICAVIGYGIVKYGIGGFNASVLGSIVVSWFASPFFSMVLAIILYKLISAYLERHKDANEKRDLFFKMLLIFSLALSAYSFGANDVANATGIYVTIGAQIGQFPDMNAMILLAIYGVAGIILGGFLFGPRVIETLAFKVTRLDLTTGLAASISNALVVYLFTTIPYLVWGYGLPISTSYAAVGAIIGASFARSARSVSRRTSLTLILYWVLTVPITIVLSSAIYYALEFII</sequence>
<evidence type="ECO:0000256" key="3">
    <source>
        <dbReference type="ARBA" id="ARBA00009916"/>
    </source>
</evidence>
<dbReference type="PANTHER" id="PTHR11101">
    <property type="entry name" value="PHOSPHATE TRANSPORTER"/>
    <property type="match status" value="1"/>
</dbReference>
<feature type="transmembrane region" description="Helical" evidence="9">
    <location>
        <begin position="313"/>
        <end position="334"/>
    </location>
</feature>
<feature type="transmembrane region" description="Helical" evidence="9">
    <location>
        <begin position="138"/>
        <end position="159"/>
    </location>
</feature>
<evidence type="ECO:0000256" key="4">
    <source>
        <dbReference type="ARBA" id="ARBA00022448"/>
    </source>
</evidence>
<dbReference type="GO" id="GO:0005315">
    <property type="term" value="F:phosphate transmembrane transporter activity"/>
    <property type="evidence" value="ECO:0007669"/>
    <property type="project" value="InterPro"/>
</dbReference>
<dbReference type="Pfam" id="PF01384">
    <property type="entry name" value="PHO4"/>
    <property type="match status" value="1"/>
</dbReference>
<keyword evidence="6 9" id="KW-0812">Transmembrane</keyword>
<keyword evidence="8 9" id="KW-0472">Membrane</keyword>
<dbReference type="EMBL" id="DSTX01000007">
    <property type="protein sequence ID" value="HFK20617.1"/>
    <property type="molecule type" value="Genomic_DNA"/>
</dbReference>
<comment type="caution">
    <text evidence="10">The sequence shown here is derived from an EMBL/GenBank/DDBJ whole genome shotgun (WGS) entry which is preliminary data.</text>
</comment>
<organism evidence="10">
    <name type="scientific">Candidatus Methanomethylicus mesodigestus</name>
    <dbReference type="NCBI Taxonomy" id="1867258"/>
    <lineage>
        <taxon>Archaea</taxon>
        <taxon>Thermoproteota</taxon>
        <taxon>Methanosuratincolia</taxon>
        <taxon>Candidatus Methanomethylicales</taxon>
        <taxon>Candidatus Methanomethylicaceae</taxon>
        <taxon>Candidatus Methanomethylicus</taxon>
    </lineage>
</organism>
<feature type="transmembrane region" description="Helical" evidence="9">
    <location>
        <begin position="282"/>
        <end position="301"/>
    </location>
</feature>
<keyword evidence="7 9" id="KW-1133">Transmembrane helix</keyword>
<evidence type="ECO:0000256" key="1">
    <source>
        <dbReference type="ARBA" id="ARBA00001981"/>
    </source>
</evidence>
<dbReference type="InterPro" id="IPR001204">
    <property type="entry name" value="Phos_transporter"/>
</dbReference>
<evidence type="ECO:0000256" key="9">
    <source>
        <dbReference type="SAM" id="Phobius"/>
    </source>
</evidence>
<reference evidence="10" key="1">
    <citation type="journal article" date="2020" name="mSystems">
        <title>Genome- and Community-Level Interaction Insights into Carbon Utilization and Element Cycling Functions of Hydrothermarchaeota in Hydrothermal Sediment.</title>
        <authorList>
            <person name="Zhou Z."/>
            <person name="Liu Y."/>
            <person name="Xu W."/>
            <person name="Pan J."/>
            <person name="Luo Z.H."/>
            <person name="Li M."/>
        </authorList>
    </citation>
    <scope>NUCLEOTIDE SEQUENCE [LARGE SCALE GENOMIC DNA]</scope>
    <source>
        <strain evidence="10">SpSt-468</strain>
    </source>
</reference>
<proteinExistence type="inferred from homology"/>
<comment type="function">
    <text evidence="1">Potential transporter for phosphate.</text>
</comment>
<protein>
    <submittedName>
        <fullName evidence="10">Inorganic phosphate transporter</fullName>
    </submittedName>
</protein>
<gene>
    <name evidence="10" type="ORF">ENS19_04960</name>
</gene>
<name>A0A7C3J4C8_9CREN</name>
<evidence type="ECO:0000256" key="5">
    <source>
        <dbReference type="ARBA" id="ARBA00022592"/>
    </source>
</evidence>
<dbReference type="GO" id="GO:0035435">
    <property type="term" value="P:phosphate ion transmembrane transport"/>
    <property type="evidence" value="ECO:0007669"/>
    <property type="project" value="TreeGrafter"/>
</dbReference>
<evidence type="ECO:0000313" key="10">
    <source>
        <dbReference type="EMBL" id="HFK20617.1"/>
    </source>
</evidence>
<evidence type="ECO:0000256" key="7">
    <source>
        <dbReference type="ARBA" id="ARBA00022989"/>
    </source>
</evidence>
<dbReference type="PANTHER" id="PTHR11101:SF80">
    <property type="entry name" value="PHOSPHATE TRANSPORTER"/>
    <property type="match status" value="1"/>
</dbReference>
<dbReference type="AlphaFoldDB" id="A0A7C3J4C8"/>
<feature type="transmembrane region" description="Helical" evidence="9">
    <location>
        <begin position="215"/>
        <end position="234"/>
    </location>
</feature>
<feature type="transmembrane region" description="Helical" evidence="9">
    <location>
        <begin position="6"/>
        <end position="24"/>
    </location>
</feature>
<evidence type="ECO:0000256" key="6">
    <source>
        <dbReference type="ARBA" id="ARBA00022692"/>
    </source>
</evidence>
<feature type="transmembrane region" description="Helical" evidence="9">
    <location>
        <begin position="171"/>
        <end position="189"/>
    </location>
</feature>
<keyword evidence="4" id="KW-0813">Transport</keyword>